<keyword evidence="9" id="KW-0133">Cell shape</keyword>
<evidence type="ECO:0000256" key="13">
    <source>
        <dbReference type="ARBA" id="ARBA00023316"/>
    </source>
</evidence>
<evidence type="ECO:0000313" key="17">
    <source>
        <dbReference type="EMBL" id="RNL87655.1"/>
    </source>
</evidence>
<dbReference type="InterPro" id="IPR001460">
    <property type="entry name" value="PCN-bd_Tpept"/>
</dbReference>
<dbReference type="GO" id="GO:0005886">
    <property type="term" value="C:plasma membrane"/>
    <property type="evidence" value="ECO:0007669"/>
    <property type="project" value="UniProtKB-SubCell"/>
</dbReference>
<dbReference type="SUPFAM" id="SSF56601">
    <property type="entry name" value="beta-lactamase/transpeptidase-like"/>
    <property type="match status" value="1"/>
</dbReference>
<dbReference type="OrthoDB" id="9766847at2"/>
<evidence type="ECO:0000256" key="5">
    <source>
        <dbReference type="ARBA" id="ARBA00022519"/>
    </source>
</evidence>
<dbReference type="GO" id="GO:0071972">
    <property type="term" value="F:peptidoglycan L,D-transpeptidase activity"/>
    <property type="evidence" value="ECO:0007669"/>
    <property type="project" value="TreeGrafter"/>
</dbReference>
<dbReference type="InterPro" id="IPR050515">
    <property type="entry name" value="Beta-lactam/transpept"/>
</dbReference>
<dbReference type="SUPFAM" id="SSF56519">
    <property type="entry name" value="Penicillin binding protein dimerisation domain"/>
    <property type="match status" value="1"/>
</dbReference>
<evidence type="ECO:0000256" key="10">
    <source>
        <dbReference type="ARBA" id="ARBA00022984"/>
    </source>
</evidence>
<proteinExistence type="inferred from homology"/>
<dbReference type="Pfam" id="PF00905">
    <property type="entry name" value="Transpeptidase"/>
    <property type="match status" value="1"/>
</dbReference>
<sequence length="699" mass="75365">MLAAQILVVALAATLTARMWYLQVPMAEHYQSLAAANHIQELVVPATRGQILDAQGRPLVRNRTELTVSADYHQLERSPDGGEEVLRNVADLLDVPFEELQRRTRLCGPDVSRPCWQGSPYQPITLVEDVDARLALQIMERREDFPGITAQQRPVRGYPMEDRAAQLLGYLQPVTQEELEEREDLRTQFTGVDYVGRDGLEAVYDDELRGTSGVRKYEVDSRGNVTGVFSETPPEPGDHLVTSIDERVQRVTEDALAKGLESAGGPADSAAAVVLDVNTGHVVSMASLPSYDPSVWEGGIDQETYDELLSEDAGDPLTSRAIQGQYPPASTFKVTSLAAGAENGVPLDKTFSCPSSISVGGRSFQNYEGSGHGSLSLHKAIVVSCNTVFYQMAYDMWKEDGGLSPDEEPEDAMTTMAHDFGFGEPTGIDLPHEGSGRVPDREWKREYWEDTREQACERAERGYPEEDDPERAEYLEQVAEEQCADGYRWRAGDAVNFSIGQGDLVVTPLQLARAYAAIANGGTLHEPRIGKALVAADGTGVTEIESGEPDKLPVSDRTLDYLRSALADVPRKGTARGAFGGFPLDEVPVAGKTGTATSTGKKESGWFASYAPADDPQFAVVVLISQGGTGGAVAAPVVREIYDGIYGFSGPEDADDAESADGDPDDQRGSEPALPGGEPPTELPTVRSDGSIVAPGEPD</sequence>
<keyword evidence="5" id="KW-0997">Cell inner membrane</keyword>
<dbReference type="InterPro" id="IPR017790">
    <property type="entry name" value="Penicillin-binding_protein_2"/>
</dbReference>
<evidence type="ECO:0000259" key="16">
    <source>
        <dbReference type="Pfam" id="PF03717"/>
    </source>
</evidence>
<dbReference type="Proteomes" id="UP000269198">
    <property type="component" value="Unassembled WGS sequence"/>
</dbReference>
<dbReference type="GO" id="GO:0008360">
    <property type="term" value="P:regulation of cell shape"/>
    <property type="evidence" value="ECO:0007669"/>
    <property type="project" value="UniProtKB-KW"/>
</dbReference>
<feature type="domain" description="Penicillin-binding protein transpeptidase" evidence="15">
    <location>
        <begin position="271"/>
        <end position="642"/>
    </location>
</feature>
<evidence type="ECO:0000256" key="14">
    <source>
        <dbReference type="SAM" id="MobiDB-lite"/>
    </source>
</evidence>
<protein>
    <submittedName>
        <fullName evidence="17">Penicillin-binding protein 2</fullName>
    </submittedName>
</protein>
<evidence type="ECO:0000256" key="6">
    <source>
        <dbReference type="ARBA" id="ARBA00022670"/>
    </source>
</evidence>
<comment type="subcellular location">
    <subcellularLocation>
        <location evidence="2">Cell membrane</location>
    </subcellularLocation>
    <subcellularLocation>
        <location evidence="1">Membrane</location>
        <topology evidence="1">Single-pass membrane protein</topology>
    </subcellularLocation>
</comment>
<accession>A0A3N0EID5</accession>
<dbReference type="Pfam" id="PF03717">
    <property type="entry name" value="PBP_dimer"/>
    <property type="match status" value="1"/>
</dbReference>
<evidence type="ECO:0000256" key="8">
    <source>
        <dbReference type="ARBA" id="ARBA00022801"/>
    </source>
</evidence>
<keyword evidence="18" id="KW-1185">Reference proteome</keyword>
<dbReference type="GO" id="GO:0006508">
    <property type="term" value="P:proteolysis"/>
    <property type="evidence" value="ECO:0007669"/>
    <property type="project" value="UniProtKB-KW"/>
</dbReference>
<evidence type="ECO:0000313" key="18">
    <source>
        <dbReference type="Proteomes" id="UP000269198"/>
    </source>
</evidence>
<dbReference type="NCBIfam" id="TIGR03423">
    <property type="entry name" value="pbp2_mrdA"/>
    <property type="match status" value="1"/>
</dbReference>
<feature type="domain" description="Penicillin-binding protein dimerisation" evidence="16">
    <location>
        <begin position="44"/>
        <end position="227"/>
    </location>
</feature>
<keyword evidence="11" id="KW-1133">Transmembrane helix</keyword>
<dbReference type="Gene3D" id="3.40.710.10">
    <property type="entry name" value="DD-peptidase/beta-lactamase superfamily"/>
    <property type="match status" value="1"/>
</dbReference>
<dbReference type="GO" id="GO:0071555">
    <property type="term" value="P:cell wall organization"/>
    <property type="evidence" value="ECO:0007669"/>
    <property type="project" value="UniProtKB-KW"/>
</dbReference>
<keyword evidence="7" id="KW-0812">Transmembrane</keyword>
<keyword evidence="10" id="KW-0573">Peptidoglycan synthesis</keyword>
<dbReference type="InterPro" id="IPR036138">
    <property type="entry name" value="PBP_dimer_sf"/>
</dbReference>
<dbReference type="GO" id="GO:0009252">
    <property type="term" value="P:peptidoglycan biosynthetic process"/>
    <property type="evidence" value="ECO:0007669"/>
    <property type="project" value="UniProtKB-KW"/>
</dbReference>
<feature type="region of interest" description="Disordered" evidence="14">
    <location>
        <begin position="648"/>
        <end position="699"/>
    </location>
</feature>
<dbReference type="GO" id="GO:0009002">
    <property type="term" value="F:serine-type D-Ala-D-Ala carboxypeptidase activity"/>
    <property type="evidence" value="ECO:0007669"/>
    <property type="project" value="InterPro"/>
</dbReference>
<gene>
    <name evidence="17" type="primary">mrdA</name>
    <name evidence="17" type="ORF">EFW17_00455</name>
</gene>
<evidence type="ECO:0000256" key="12">
    <source>
        <dbReference type="ARBA" id="ARBA00023136"/>
    </source>
</evidence>
<keyword evidence="4" id="KW-1003">Cell membrane</keyword>
<evidence type="ECO:0000259" key="15">
    <source>
        <dbReference type="Pfam" id="PF00905"/>
    </source>
</evidence>
<evidence type="ECO:0000256" key="2">
    <source>
        <dbReference type="ARBA" id="ARBA00004236"/>
    </source>
</evidence>
<evidence type="ECO:0000256" key="9">
    <source>
        <dbReference type="ARBA" id="ARBA00022960"/>
    </source>
</evidence>
<comment type="caution">
    <text evidence="17">The sequence shown here is derived from an EMBL/GenBank/DDBJ whole genome shotgun (WGS) entry which is preliminary data.</text>
</comment>
<feature type="compositionally biased region" description="Acidic residues" evidence="14">
    <location>
        <begin position="652"/>
        <end position="664"/>
    </location>
</feature>
<dbReference type="InterPro" id="IPR012338">
    <property type="entry name" value="Beta-lactam/transpept-like"/>
</dbReference>
<evidence type="ECO:0000256" key="3">
    <source>
        <dbReference type="ARBA" id="ARBA00007171"/>
    </source>
</evidence>
<dbReference type="GO" id="GO:0008658">
    <property type="term" value="F:penicillin binding"/>
    <property type="evidence" value="ECO:0007669"/>
    <property type="project" value="InterPro"/>
</dbReference>
<dbReference type="InterPro" id="IPR005311">
    <property type="entry name" value="PBP_dimer"/>
</dbReference>
<evidence type="ECO:0000256" key="11">
    <source>
        <dbReference type="ARBA" id="ARBA00022989"/>
    </source>
</evidence>
<keyword evidence="12" id="KW-0472">Membrane</keyword>
<evidence type="ECO:0000256" key="4">
    <source>
        <dbReference type="ARBA" id="ARBA00022475"/>
    </source>
</evidence>
<comment type="similarity">
    <text evidence="3">Belongs to the transpeptidase family.</text>
</comment>
<dbReference type="Gene3D" id="3.90.1310.10">
    <property type="entry name" value="Penicillin-binding protein 2a (Domain 2)"/>
    <property type="match status" value="1"/>
</dbReference>
<dbReference type="PANTHER" id="PTHR30627:SF2">
    <property type="entry name" value="PEPTIDOGLYCAN D,D-TRANSPEPTIDASE MRDA"/>
    <property type="match status" value="1"/>
</dbReference>
<keyword evidence="13" id="KW-0961">Cell wall biogenesis/degradation</keyword>
<evidence type="ECO:0000256" key="1">
    <source>
        <dbReference type="ARBA" id="ARBA00004167"/>
    </source>
</evidence>
<dbReference type="PANTHER" id="PTHR30627">
    <property type="entry name" value="PEPTIDOGLYCAN D,D-TRANSPEPTIDASE"/>
    <property type="match status" value="1"/>
</dbReference>
<organism evidence="17 18">
    <name type="scientific">Halostreptopolyspora alba</name>
    <dbReference type="NCBI Taxonomy" id="2487137"/>
    <lineage>
        <taxon>Bacteria</taxon>
        <taxon>Bacillati</taxon>
        <taxon>Actinomycetota</taxon>
        <taxon>Actinomycetes</taxon>
        <taxon>Streptosporangiales</taxon>
        <taxon>Nocardiopsidaceae</taxon>
        <taxon>Halostreptopolyspora</taxon>
    </lineage>
</organism>
<name>A0A3N0EID5_9ACTN</name>
<evidence type="ECO:0000256" key="7">
    <source>
        <dbReference type="ARBA" id="ARBA00022692"/>
    </source>
</evidence>
<reference evidence="17 18" key="1">
    <citation type="submission" date="2018-11" db="EMBL/GenBank/DDBJ databases">
        <title>The genome draft of YIM 96095.</title>
        <authorList>
            <person name="Tang S.-K."/>
            <person name="Chunyu W.-X."/>
            <person name="Feng Y.-Z."/>
        </authorList>
    </citation>
    <scope>NUCLEOTIDE SEQUENCE [LARGE SCALE GENOMIC DNA]</scope>
    <source>
        <strain evidence="17 18">YIM 96095</strain>
    </source>
</reference>
<keyword evidence="8" id="KW-0378">Hydrolase</keyword>
<keyword evidence="6" id="KW-0645">Protease</keyword>
<dbReference type="AlphaFoldDB" id="A0A3N0EID5"/>
<dbReference type="EMBL" id="RJMB01000001">
    <property type="protein sequence ID" value="RNL87655.1"/>
    <property type="molecule type" value="Genomic_DNA"/>
</dbReference>